<dbReference type="PANTHER" id="PTHR46954">
    <property type="entry name" value="C2H2-TYPE DOMAIN-CONTAINING PROTEIN"/>
    <property type="match status" value="1"/>
</dbReference>
<name>A0A8K0CA19_IGNLU</name>
<dbReference type="PANTHER" id="PTHR46954:SF1">
    <property type="entry name" value="C2H2-TYPE DOMAIN-CONTAINING PROTEIN"/>
    <property type="match status" value="1"/>
</dbReference>
<gene>
    <name evidence="1" type="ORF">ILUMI_24679</name>
</gene>
<dbReference type="OrthoDB" id="6718538at2759"/>
<proteinExistence type="predicted"/>
<dbReference type="AlphaFoldDB" id="A0A8K0CA19"/>
<organism evidence="1 2">
    <name type="scientific">Ignelater luminosus</name>
    <name type="common">Cucubano</name>
    <name type="synonym">Pyrophorus luminosus</name>
    <dbReference type="NCBI Taxonomy" id="2038154"/>
    <lineage>
        <taxon>Eukaryota</taxon>
        <taxon>Metazoa</taxon>
        <taxon>Ecdysozoa</taxon>
        <taxon>Arthropoda</taxon>
        <taxon>Hexapoda</taxon>
        <taxon>Insecta</taxon>
        <taxon>Pterygota</taxon>
        <taxon>Neoptera</taxon>
        <taxon>Endopterygota</taxon>
        <taxon>Coleoptera</taxon>
        <taxon>Polyphaga</taxon>
        <taxon>Elateriformia</taxon>
        <taxon>Elateroidea</taxon>
        <taxon>Elateridae</taxon>
        <taxon>Agrypninae</taxon>
        <taxon>Pyrophorini</taxon>
        <taxon>Ignelater</taxon>
    </lineage>
</organism>
<reference evidence="1" key="1">
    <citation type="submission" date="2019-08" db="EMBL/GenBank/DDBJ databases">
        <title>The genome of the North American firefly Photinus pyralis.</title>
        <authorList>
            <consortium name="Photinus pyralis genome working group"/>
            <person name="Fallon T.R."/>
            <person name="Sander Lower S.E."/>
            <person name="Weng J.-K."/>
        </authorList>
    </citation>
    <scope>NUCLEOTIDE SEQUENCE</scope>
    <source>
        <strain evidence="1">TRF0915ILg1</strain>
        <tissue evidence="1">Whole body</tissue>
    </source>
</reference>
<dbReference type="Proteomes" id="UP000801492">
    <property type="component" value="Unassembled WGS sequence"/>
</dbReference>
<accession>A0A8K0CA19</accession>
<evidence type="ECO:0000313" key="2">
    <source>
        <dbReference type="Proteomes" id="UP000801492"/>
    </source>
</evidence>
<sequence>MGDQKEILRCDKSIGIRYESKRLPKLPNCTHTDKEVFKCSFLNLQDVRRIHQSLCSTTSKTDQDYLILKYAVTTTPKRNSKKLENSSRKGITIQYKVPRFRVEYGTKATRIYQRAFTSILDVSKNRIRRVCKAYLNDGTMAREKRGSDTISKTYAAATEAAKSFIKKLKPLQSHYCQNFNSSKQYLSSNGSIKKLWERGELHYNSDLGIPKGILKRGRRLQDVSLESINLNEIAPKEKKLIELYKERLPELPLPPETVLTKWCRTEAVTYSRPTYVAGRSVKHSSSIALSHAVNFNRLATLDTFKEIMRNKEGCLKPVILVSSDGGPDESLRYAKRRMAPLSRELSGLILPHDSYGTHPDKQGRTTNFDLEKKNFQKAGEVLVEVWNSIVIDHHEVVAEYVVKCDDRACCGNMQSSLRLVLPERFLPPPYPILQSSCGLYIPKLEDHDGKTFVSFLLQLPLGITPTHKSFEKMPYDLYCPSLKDERHQLVGRTCKQLQCQDFPTTRWLLRYIDKVTCCPLESSSWTLVEDDEWSAVRFRSCNLDQDAFYLKKPTSFFEDQNRKEEA</sequence>
<keyword evidence="2" id="KW-1185">Reference proteome</keyword>
<comment type="caution">
    <text evidence="1">The sequence shown here is derived from an EMBL/GenBank/DDBJ whole genome shotgun (WGS) entry which is preliminary data.</text>
</comment>
<evidence type="ECO:0000313" key="1">
    <source>
        <dbReference type="EMBL" id="KAF2881501.1"/>
    </source>
</evidence>
<protein>
    <submittedName>
        <fullName evidence="1">Uncharacterized protein</fullName>
    </submittedName>
</protein>
<dbReference type="EMBL" id="VTPC01090732">
    <property type="protein sequence ID" value="KAF2881501.1"/>
    <property type="molecule type" value="Genomic_DNA"/>
</dbReference>